<organism evidence="2 3">
    <name type="scientific">Ridgeia piscesae</name>
    <name type="common">Tubeworm</name>
    <dbReference type="NCBI Taxonomy" id="27915"/>
    <lineage>
        <taxon>Eukaryota</taxon>
        <taxon>Metazoa</taxon>
        <taxon>Spiralia</taxon>
        <taxon>Lophotrochozoa</taxon>
        <taxon>Annelida</taxon>
        <taxon>Polychaeta</taxon>
        <taxon>Sedentaria</taxon>
        <taxon>Canalipalpata</taxon>
        <taxon>Sabellida</taxon>
        <taxon>Siboglinidae</taxon>
        <taxon>Ridgeia</taxon>
    </lineage>
</organism>
<dbReference type="AlphaFoldDB" id="A0AAD9L2X5"/>
<keyword evidence="3" id="KW-1185">Reference proteome</keyword>
<sequence length="101" mass="11174">MSVHNICTLHTDVVFGSIVLPINSIQTNKQTMEDYTFQKILANRRNHGGQRGDIADDQKAPTIGGPSTCGWSHQADGLQCRSPHAGRPTMQQPSWPLQHKL</sequence>
<name>A0AAD9L2X5_RIDPI</name>
<accession>A0AAD9L2X5</accession>
<evidence type="ECO:0000256" key="1">
    <source>
        <dbReference type="SAM" id="MobiDB-lite"/>
    </source>
</evidence>
<dbReference type="EMBL" id="JAODUO010000368">
    <property type="protein sequence ID" value="KAK2182069.1"/>
    <property type="molecule type" value="Genomic_DNA"/>
</dbReference>
<proteinExistence type="predicted"/>
<comment type="caution">
    <text evidence="2">The sequence shown here is derived from an EMBL/GenBank/DDBJ whole genome shotgun (WGS) entry which is preliminary data.</text>
</comment>
<reference evidence="2" key="1">
    <citation type="journal article" date="2023" name="Mol. Biol. Evol.">
        <title>Third-Generation Sequencing Reveals the Adaptive Role of the Epigenome in Three Deep-Sea Polychaetes.</title>
        <authorList>
            <person name="Perez M."/>
            <person name="Aroh O."/>
            <person name="Sun Y."/>
            <person name="Lan Y."/>
            <person name="Juniper S.K."/>
            <person name="Young C.R."/>
            <person name="Angers B."/>
            <person name="Qian P.Y."/>
        </authorList>
    </citation>
    <scope>NUCLEOTIDE SEQUENCE</scope>
    <source>
        <strain evidence="2">R07B-5</strain>
    </source>
</reference>
<dbReference type="Proteomes" id="UP001209878">
    <property type="component" value="Unassembled WGS sequence"/>
</dbReference>
<evidence type="ECO:0000313" key="3">
    <source>
        <dbReference type="Proteomes" id="UP001209878"/>
    </source>
</evidence>
<gene>
    <name evidence="2" type="ORF">NP493_368g01017</name>
</gene>
<feature type="region of interest" description="Disordered" evidence="1">
    <location>
        <begin position="47"/>
        <end position="101"/>
    </location>
</feature>
<evidence type="ECO:0000313" key="2">
    <source>
        <dbReference type="EMBL" id="KAK2182069.1"/>
    </source>
</evidence>
<protein>
    <submittedName>
        <fullName evidence="2">Uncharacterized protein</fullName>
    </submittedName>
</protein>